<sequence length="234" mass="26352">MARCYDKINSTPKALAAYSNAIRYKQADLNDRLAYARLLLKNGSYRQAAKEFEFLLDSVPDNMLVKNGLESARKAPIWKKEGSRYKVKRMDVFNSRRDDYSPMFLSDDYSQLYFTSTRNEAQGSDLNGVTGTKSADIFFSEKNDKGKWSKPEAIGTGLNTDYEEGACCFTPDGKQMYLTQCATDPTSPRLAQIVTSNRSDAAWSKPTNLEISKDTLSCFAHPAISPDGEWLYFV</sequence>
<reference evidence="1" key="1">
    <citation type="journal article" date="2013" name="Environ. Microbiol.">
        <title>Microbiota from the distal guts of lean and obese adolescents exhibit partial functional redundancy besides clear differences in community structure.</title>
        <authorList>
            <person name="Ferrer M."/>
            <person name="Ruiz A."/>
            <person name="Lanza F."/>
            <person name="Haange S.B."/>
            <person name="Oberbach A."/>
            <person name="Till H."/>
            <person name="Bargiela R."/>
            <person name="Campoy C."/>
            <person name="Segura M.T."/>
            <person name="Richter M."/>
            <person name="von Bergen M."/>
            <person name="Seifert J."/>
            <person name="Suarez A."/>
        </authorList>
    </citation>
    <scope>NUCLEOTIDE SEQUENCE</scope>
</reference>
<organism evidence="1">
    <name type="scientific">human gut metagenome</name>
    <dbReference type="NCBI Taxonomy" id="408170"/>
    <lineage>
        <taxon>unclassified sequences</taxon>
        <taxon>metagenomes</taxon>
        <taxon>organismal metagenomes</taxon>
    </lineage>
</organism>
<feature type="non-terminal residue" evidence="1">
    <location>
        <position position="234"/>
    </location>
</feature>
<evidence type="ECO:0000313" key="1">
    <source>
        <dbReference type="EMBL" id="EKC58686.1"/>
    </source>
</evidence>
<dbReference type="EMBL" id="AJWZ01006816">
    <property type="protein sequence ID" value="EKC58686.1"/>
    <property type="molecule type" value="Genomic_DNA"/>
</dbReference>
<dbReference type="InterPro" id="IPR011659">
    <property type="entry name" value="WD40"/>
</dbReference>
<protein>
    <submittedName>
        <fullName evidence="1">OmpA family protein</fullName>
    </submittedName>
</protein>
<dbReference type="SUPFAM" id="SSF82171">
    <property type="entry name" value="DPP6 N-terminal domain-like"/>
    <property type="match status" value="1"/>
</dbReference>
<accession>K1THG1</accession>
<dbReference type="Gene3D" id="1.25.40.10">
    <property type="entry name" value="Tetratricopeptide repeat domain"/>
    <property type="match status" value="1"/>
</dbReference>
<dbReference type="AlphaFoldDB" id="K1THG1"/>
<proteinExistence type="predicted"/>
<dbReference type="SUPFAM" id="SSF48452">
    <property type="entry name" value="TPR-like"/>
    <property type="match status" value="1"/>
</dbReference>
<dbReference type="Pfam" id="PF07676">
    <property type="entry name" value="PD40"/>
    <property type="match status" value="1"/>
</dbReference>
<dbReference type="InterPro" id="IPR011990">
    <property type="entry name" value="TPR-like_helical_dom_sf"/>
</dbReference>
<comment type="caution">
    <text evidence="1">The sequence shown here is derived from an EMBL/GenBank/DDBJ whole genome shotgun (WGS) entry which is preliminary data.</text>
</comment>
<name>K1THG1_9ZZZZ</name>
<gene>
    <name evidence="1" type="ORF">OBE_09878</name>
</gene>